<accession>A0ABT4QCJ3</accession>
<dbReference type="PIRSF" id="PIRSF006171">
    <property type="entry name" value="RR_citrat_malat"/>
    <property type="match status" value="1"/>
</dbReference>
<dbReference type="Gene3D" id="3.40.50.2300">
    <property type="match status" value="1"/>
</dbReference>
<dbReference type="InterPro" id="IPR001789">
    <property type="entry name" value="Sig_transdc_resp-reg_receiver"/>
</dbReference>
<evidence type="ECO:0000256" key="10">
    <source>
        <dbReference type="PROSITE-ProRule" id="PRU00169"/>
    </source>
</evidence>
<evidence type="ECO:0000256" key="8">
    <source>
        <dbReference type="ARBA" id="ARBA00023163"/>
    </source>
</evidence>
<dbReference type="SUPFAM" id="SSF46785">
    <property type="entry name" value="Winged helix' DNA-binding domain"/>
    <property type="match status" value="1"/>
</dbReference>
<evidence type="ECO:0000313" key="13">
    <source>
        <dbReference type="Proteomes" id="UP001527882"/>
    </source>
</evidence>
<keyword evidence="4 9" id="KW-0902">Two-component regulatory system</keyword>
<keyword evidence="6 9" id="KW-0238">DNA-binding</keyword>
<evidence type="ECO:0000256" key="9">
    <source>
        <dbReference type="PIRNR" id="PIRNR006171"/>
    </source>
</evidence>
<sequence>MTNSPVCVLIIDDDFMIARMHGKYIESEEGYDLAGIALNGEQALSMIDEKKPDLLLLDVYMPDCSGIELLRTIRTQQMRCDIILITAAKELEIVEEGFRLGIFDYLVKPFDLEHLRNTLTKYMQFRNRLSSAGQINQEIVNDLKNLRVSRTQPQQFHKGIDDKTLNRIKKYLIDAKNFQTVDEIALRAGVSKTTVRNYINYLLDEEIVEELLQYGTIGRPQKLYRLRK</sequence>
<dbReference type="SUPFAM" id="SSF52172">
    <property type="entry name" value="CheY-like"/>
    <property type="match status" value="1"/>
</dbReference>
<dbReference type="InterPro" id="IPR036390">
    <property type="entry name" value="WH_DNA-bd_sf"/>
</dbReference>
<comment type="subcellular location">
    <subcellularLocation>
        <location evidence="1 9">Cytoplasm</location>
    </subcellularLocation>
</comment>
<evidence type="ECO:0000256" key="4">
    <source>
        <dbReference type="ARBA" id="ARBA00023012"/>
    </source>
</evidence>
<dbReference type="InterPro" id="IPR024187">
    <property type="entry name" value="Sig_transdc_resp-reg_cit/mal"/>
</dbReference>
<keyword evidence="2 9" id="KW-0963">Cytoplasm</keyword>
<keyword evidence="8 9" id="KW-0804">Transcription</keyword>
<evidence type="ECO:0000256" key="7">
    <source>
        <dbReference type="ARBA" id="ARBA00023159"/>
    </source>
</evidence>
<protein>
    <recommendedName>
        <fullName evidence="9">Transcriptional regulatory protein</fullName>
    </recommendedName>
</protein>
<evidence type="ECO:0000256" key="2">
    <source>
        <dbReference type="ARBA" id="ARBA00022490"/>
    </source>
</evidence>
<evidence type="ECO:0000259" key="11">
    <source>
        <dbReference type="PROSITE" id="PS50110"/>
    </source>
</evidence>
<keyword evidence="5 9" id="KW-0805">Transcription regulation</keyword>
<dbReference type="Pfam" id="PF00072">
    <property type="entry name" value="Response_reg"/>
    <property type="match status" value="1"/>
</dbReference>
<dbReference type="InterPro" id="IPR051271">
    <property type="entry name" value="2C-system_Tx_regulators"/>
</dbReference>
<dbReference type="PANTHER" id="PTHR45526">
    <property type="entry name" value="TRANSCRIPTIONAL REGULATORY PROTEIN DPIA"/>
    <property type="match status" value="1"/>
</dbReference>
<dbReference type="SMART" id="SM00448">
    <property type="entry name" value="REC"/>
    <property type="match status" value="1"/>
</dbReference>
<keyword evidence="3 10" id="KW-0597">Phosphoprotein</keyword>
<dbReference type="CDD" id="cd19925">
    <property type="entry name" value="REC_citrate_TCS"/>
    <property type="match status" value="1"/>
</dbReference>
<evidence type="ECO:0000256" key="5">
    <source>
        <dbReference type="ARBA" id="ARBA00023015"/>
    </source>
</evidence>
<evidence type="ECO:0000256" key="1">
    <source>
        <dbReference type="ARBA" id="ARBA00004496"/>
    </source>
</evidence>
<comment type="caution">
    <text evidence="12">The sequence shown here is derived from an EMBL/GenBank/DDBJ whole genome shotgun (WGS) entry which is preliminary data.</text>
</comment>
<gene>
    <name evidence="12" type="ORF">O9H85_18575</name>
</gene>
<dbReference type="Proteomes" id="UP001527882">
    <property type="component" value="Unassembled WGS sequence"/>
</dbReference>
<organism evidence="12 13">
    <name type="scientific">Paenibacillus gyeongsangnamensis</name>
    <dbReference type="NCBI Taxonomy" id="3388067"/>
    <lineage>
        <taxon>Bacteria</taxon>
        <taxon>Bacillati</taxon>
        <taxon>Bacillota</taxon>
        <taxon>Bacilli</taxon>
        <taxon>Bacillales</taxon>
        <taxon>Paenibacillaceae</taxon>
        <taxon>Paenibacillus</taxon>
    </lineage>
</organism>
<feature type="modified residue" description="4-aspartylphosphate" evidence="10">
    <location>
        <position position="58"/>
    </location>
</feature>
<name>A0ABT4QCJ3_9BACL</name>
<reference evidence="12 13" key="1">
    <citation type="submission" date="2022-12" db="EMBL/GenBank/DDBJ databases">
        <title>Draft genome sequence of Paenibacillus sp. dW9.</title>
        <authorList>
            <person name="Choi E.-W."/>
            <person name="Kim D.-U."/>
        </authorList>
    </citation>
    <scope>NUCLEOTIDE SEQUENCE [LARGE SCALE GENOMIC DNA]</scope>
    <source>
        <strain evidence="13">dW9</strain>
    </source>
</reference>
<keyword evidence="13" id="KW-1185">Reference proteome</keyword>
<dbReference type="Gene3D" id="1.10.10.10">
    <property type="entry name" value="Winged helix-like DNA-binding domain superfamily/Winged helix DNA-binding domain"/>
    <property type="match status" value="1"/>
</dbReference>
<feature type="domain" description="Response regulatory" evidence="11">
    <location>
        <begin position="7"/>
        <end position="123"/>
    </location>
</feature>
<dbReference type="EMBL" id="JAQAGZ010000012">
    <property type="protein sequence ID" value="MCZ8514390.1"/>
    <property type="molecule type" value="Genomic_DNA"/>
</dbReference>
<evidence type="ECO:0000313" key="12">
    <source>
        <dbReference type="EMBL" id="MCZ8514390.1"/>
    </source>
</evidence>
<evidence type="ECO:0000256" key="6">
    <source>
        <dbReference type="ARBA" id="ARBA00023125"/>
    </source>
</evidence>
<dbReference type="InterPro" id="IPR011006">
    <property type="entry name" value="CheY-like_superfamily"/>
</dbReference>
<proteinExistence type="predicted"/>
<dbReference type="PANTHER" id="PTHR45526:SF1">
    <property type="entry name" value="TRANSCRIPTIONAL REGULATORY PROTEIN DCUR-RELATED"/>
    <property type="match status" value="1"/>
</dbReference>
<dbReference type="PROSITE" id="PS50110">
    <property type="entry name" value="RESPONSE_REGULATORY"/>
    <property type="match status" value="1"/>
</dbReference>
<keyword evidence="7 9" id="KW-0010">Activator</keyword>
<dbReference type="PROSITE" id="PS00356">
    <property type="entry name" value="HTH_LACI_1"/>
    <property type="match status" value="1"/>
</dbReference>
<evidence type="ECO:0000256" key="3">
    <source>
        <dbReference type="ARBA" id="ARBA00022553"/>
    </source>
</evidence>
<dbReference type="InterPro" id="IPR036388">
    <property type="entry name" value="WH-like_DNA-bd_sf"/>
</dbReference>